<reference evidence="1" key="1">
    <citation type="submission" date="2015-07" db="EMBL/GenBank/DDBJ databases">
        <title>MeaNS - Measles Nucleotide Surveillance Program.</title>
        <authorList>
            <person name="Tran T."/>
            <person name="Druce J."/>
        </authorList>
    </citation>
    <scope>NUCLEOTIDE SEQUENCE</scope>
    <source>
        <strain evidence="1">UCB-OBI-ISO-001</strain>
        <tissue evidence="1">Gonad</tissue>
    </source>
</reference>
<name>A0A0L8GJH6_OCTBM</name>
<organism evidence="1">
    <name type="scientific">Octopus bimaculoides</name>
    <name type="common">California two-spotted octopus</name>
    <dbReference type="NCBI Taxonomy" id="37653"/>
    <lineage>
        <taxon>Eukaryota</taxon>
        <taxon>Metazoa</taxon>
        <taxon>Spiralia</taxon>
        <taxon>Lophotrochozoa</taxon>
        <taxon>Mollusca</taxon>
        <taxon>Cephalopoda</taxon>
        <taxon>Coleoidea</taxon>
        <taxon>Octopodiformes</taxon>
        <taxon>Octopoda</taxon>
        <taxon>Incirrata</taxon>
        <taxon>Octopodidae</taxon>
        <taxon>Octopus</taxon>
    </lineage>
</organism>
<proteinExistence type="predicted"/>
<sequence>MGPHILVPEPAEMVPALLLCHIRHMRSTILHEHIIISKCFGHSSQNIILQHFHANYRIDLQSLFNEHQRFSTIRCCPNHHTGRFHSLKHLQEQAAFDLVAKTLSFWVFAIPSIVNIFCPTRGRHCHLCFESPLPFSCTCPIALL</sequence>
<evidence type="ECO:0000313" key="1">
    <source>
        <dbReference type="EMBL" id="KOF76675.1"/>
    </source>
</evidence>
<dbReference type="AlphaFoldDB" id="A0A0L8GJH6"/>
<dbReference type="EMBL" id="KQ421721">
    <property type="protein sequence ID" value="KOF76675.1"/>
    <property type="molecule type" value="Genomic_DNA"/>
</dbReference>
<protein>
    <submittedName>
        <fullName evidence="1">Uncharacterized protein</fullName>
    </submittedName>
</protein>
<accession>A0A0L8GJH6</accession>
<gene>
    <name evidence="1" type="ORF">OCBIM_22033051mg</name>
</gene>